<feature type="chain" id="PRO_5032495914" evidence="1">
    <location>
        <begin position="19"/>
        <end position="263"/>
    </location>
</feature>
<sequence>MKKLAFLLAAVASTSAWAANVMPPVQLGIEGYHETYHEMVDGSSFMTEKARMLGITMAIREDVNDKGDAFLLRGRYAWGSADYSSASGEFSDLSRKNFDFSLVYQHDFALSFTTLTPEFGIGYRRLDDHLEQSGWGGYERNSMYSYLLFGISSRNTLNADWMISPRIAYKYVISGSQESRLSDISSSCSNLNNRQKDGYGYEVNLSFDRKLSSGNYLSLAPYYRYWNIKDSDTSTAVCGNWIISGMEPRNTTKEVGMNLSYSF</sequence>
<dbReference type="InterPro" id="IPR020080">
    <property type="entry name" value="OM_adhesin/peptidase_omptin"/>
</dbReference>
<evidence type="ECO:0000256" key="1">
    <source>
        <dbReference type="SAM" id="SignalP"/>
    </source>
</evidence>
<name>A0A838Y3M5_9NEIS</name>
<dbReference type="AlphaFoldDB" id="A0A838Y3M5"/>
<proteinExistence type="predicted"/>
<protein>
    <submittedName>
        <fullName evidence="2">Uncharacterized protein</fullName>
    </submittedName>
</protein>
<dbReference type="Gene3D" id="2.40.128.100">
    <property type="entry name" value="OPCA outer membrane adhesin/invasin"/>
    <property type="match status" value="1"/>
</dbReference>
<dbReference type="SUPFAM" id="SSF69917">
    <property type="entry name" value="OMPT-like"/>
    <property type="match status" value="1"/>
</dbReference>
<keyword evidence="3" id="KW-1185">Reference proteome</keyword>
<gene>
    <name evidence="2" type="ORF">H2Z84_16265</name>
</gene>
<evidence type="ECO:0000313" key="2">
    <source>
        <dbReference type="EMBL" id="MBA4709933.1"/>
    </source>
</evidence>
<comment type="caution">
    <text evidence="2">The sequence shown here is derived from an EMBL/GenBank/DDBJ whole genome shotgun (WGS) entry which is preliminary data.</text>
</comment>
<feature type="signal peptide" evidence="1">
    <location>
        <begin position="1"/>
        <end position="18"/>
    </location>
</feature>
<dbReference type="Proteomes" id="UP000545606">
    <property type="component" value="Unassembled WGS sequence"/>
</dbReference>
<dbReference type="EMBL" id="JACERN010000039">
    <property type="protein sequence ID" value="MBA4709933.1"/>
    <property type="molecule type" value="Genomic_DNA"/>
</dbReference>
<dbReference type="RefSeq" id="WP_181836898.1">
    <property type="nucleotide sequence ID" value="NZ_JACERN010000039.1"/>
</dbReference>
<dbReference type="GO" id="GO:0004190">
    <property type="term" value="F:aspartic-type endopeptidase activity"/>
    <property type="evidence" value="ECO:0007669"/>
    <property type="project" value="InterPro"/>
</dbReference>
<keyword evidence="1" id="KW-0732">Signal</keyword>
<evidence type="ECO:0000313" key="3">
    <source>
        <dbReference type="Proteomes" id="UP000545606"/>
    </source>
</evidence>
<reference evidence="2 3" key="1">
    <citation type="submission" date="2020-07" db="EMBL/GenBank/DDBJ databases">
        <title>Draft genome sequence of violacein-producing bacteria and related species.</title>
        <authorList>
            <person name="Wilson H.S."/>
            <person name="De Leon M.E."/>
        </authorList>
    </citation>
    <scope>NUCLEOTIDE SEQUENCE [LARGE SCALE GENOMIC DNA]</scope>
    <source>
        <strain evidence="2 3">HSC-21Su07</strain>
    </source>
</reference>
<accession>A0A838Y3M5</accession>
<organism evidence="2 3">
    <name type="scientific">Aquitalea aquatica</name>
    <dbReference type="NCBI Taxonomy" id="3044273"/>
    <lineage>
        <taxon>Bacteria</taxon>
        <taxon>Pseudomonadati</taxon>
        <taxon>Pseudomonadota</taxon>
        <taxon>Betaproteobacteria</taxon>
        <taxon>Neisseriales</taxon>
        <taxon>Chromobacteriaceae</taxon>
        <taxon>Aquitalea</taxon>
    </lineage>
</organism>